<dbReference type="AlphaFoldDB" id="M8BXE9"/>
<name>M8BXE9_AEGTA</name>
<evidence type="ECO:0000313" key="2">
    <source>
        <dbReference type="EnsemblPlants" id="EMT26634"/>
    </source>
</evidence>
<reference evidence="2" key="1">
    <citation type="submission" date="2015-06" db="UniProtKB">
        <authorList>
            <consortium name="EnsemblPlants"/>
        </authorList>
    </citation>
    <scope>IDENTIFICATION</scope>
</reference>
<organism evidence="2">
    <name type="scientific">Aegilops tauschii</name>
    <name type="common">Tausch's goatgrass</name>
    <name type="synonym">Aegilops squarrosa</name>
    <dbReference type="NCBI Taxonomy" id="37682"/>
    <lineage>
        <taxon>Eukaryota</taxon>
        <taxon>Viridiplantae</taxon>
        <taxon>Streptophyta</taxon>
        <taxon>Embryophyta</taxon>
        <taxon>Tracheophyta</taxon>
        <taxon>Spermatophyta</taxon>
        <taxon>Magnoliopsida</taxon>
        <taxon>Liliopsida</taxon>
        <taxon>Poales</taxon>
        <taxon>Poaceae</taxon>
        <taxon>BOP clade</taxon>
        <taxon>Pooideae</taxon>
        <taxon>Triticodae</taxon>
        <taxon>Triticeae</taxon>
        <taxon>Triticinae</taxon>
        <taxon>Aegilops</taxon>
    </lineage>
</organism>
<protein>
    <submittedName>
        <fullName evidence="2">Uncharacterized protein</fullName>
    </submittedName>
</protein>
<evidence type="ECO:0000256" key="1">
    <source>
        <dbReference type="SAM" id="MobiDB-lite"/>
    </source>
</evidence>
<accession>M8BXE9</accession>
<feature type="compositionally biased region" description="Polar residues" evidence="1">
    <location>
        <begin position="13"/>
        <end position="22"/>
    </location>
</feature>
<proteinExistence type="predicted"/>
<sequence>MPPHVVHSRYPSPFTTANQCRSTRGRSTKAMTFNDPVAGVRPTPSPLVFFQFETVRAAWGDSPETTLHHPQPPQISK</sequence>
<feature type="region of interest" description="Disordered" evidence="1">
    <location>
        <begin position="1"/>
        <end position="29"/>
    </location>
</feature>
<dbReference type="EnsemblPlants" id="EMT26634">
    <property type="protein sequence ID" value="EMT26634"/>
    <property type="gene ID" value="F775_08220"/>
</dbReference>